<reference evidence="2" key="1">
    <citation type="submission" date="2023-03" db="EMBL/GenBank/DDBJ databases">
        <title>Massive genome expansion in bonnet fungi (Mycena s.s.) driven by repeated elements and novel gene families across ecological guilds.</title>
        <authorList>
            <consortium name="Lawrence Berkeley National Laboratory"/>
            <person name="Harder C.B."/>
            <person name="Miyauchi S."/>
            <person name="Viragh M."/>
            <person name="Kuo A."/>
            <person name="Thoen E."/>
            <person name="Andreopoulos B."/>
            <person name="Lu D."/>
            <person name="Skrede I."/>
            <person name="Drula E."/>
            <person name="Henrissat B."/>
            <person name="Morin E."/>
            <person name="Kohler A."/>
            <person name="Barry K."/>
            <person name="LaButti K."/>
            <person name="Morin E."/>
            <person name="Salamov A."/>
            <person name="Lipzen A."/>
            <person name="Mereny Z."/>
            <person name="Hegedus B."/>
            <person name="Baldrian P."/>
            <person name="Stursova M."/>
            <person name="Weitz H."/>
            <person name="Taylor A."/>
            <person name="Grigoriev I.V."/>
            <person name="Nagy L.G."/>
            <person name="Martin F."/>
            <person name="Kauserud H."/>
        </authorList>
    </citation>
    <scope>NUCLEOTIDE SEQUENCE</scope>
    <source>
        <strain evidence="2">CBHHK173m</strain>
    </source>
</reference>
<dbReference type="AlphaFoldDB" id="A0AAD6TXE1"/>
<feature type="compositionally biased region" description="Pro residues" evidence="1">
    <location>
        <begin position="361"/>
        <end position="375"/>
    </location>
</feature>
<dbReference type="Proteomes" id="UP001222325">
    <property type="component" value="Unassembled WGS sequence"/>
</dbReference>
<feature type="compositionally biased region" description="Low complexity" evidence="1">
    <location>
        <begin position="489"/>
        <end position="529"/>
    </location>
</feature>
<gene>
    <name evidence="2" type="ORF">B0H15DRAFT_851800</name>
</gene>
<proteinExistence type="predicted"/>
<accession>A0AAD6TXE1</accession>
<feature type="region of interest" description="Disordered" evidence="1">
    <location>
        <begin position="477"/>
        <end position="628"/>
    </location>
</feature>
<feature type="compositionally biased region" description="Acidic residues" evidence="1">
    <location>
        <begin position="414"/>
        <end position="431"/>
    </location>
</feature>
<feature type="compositionally biased region" description="Pro residues" evidence="1">
    <location>
        <begin position="444"/>
        <end position="453"/>
    </location>
</feature>
<feature type="compositionally biased region" description="Basic and acidic residues" evidence="1">
    <location>
        <begin position="95"/>
        <end position="104"/>
    </location>
</feature>
<keyword evidence="3" id="KW-1185">Reference proteome</keyword>
<feature type="compositionally biased region" description="Pro residues" evidence="1">
    <location>
        <begin position="282"/>
        <end position="292"/>
    </location>
</feature>
<feature type="compositionally biased region" description="Low complexity" evidence="1">
    <location>
        <begin position="65"/>
        <end position="78"/>
    </location>
</feature>
<feature type="compositionally biased region" description="Polar residues" evidence="1">
    <location>
        <begin position="301"/>
        <end position="314"/>
    </location>
</feature>
<evidence type="ECO:0000313" key="2">
    <source>
        <dbReference type="EMBL" id="KAJ7082876.1"/>
    </source>
</evidence>
<feature type="compositionally biased region" description="Acidic residues" evidence="1">
    <location>
        <begin position="325"/>
        <end position="335"/>
    </location>
</feature>
<comment type="caution">
    <text evidence="2">The sequence shown here is derived from an EMBL/GenBank/DDBJ whole genome shotgun (WGS) entry which is preliminary data.</text>
</comment>
<feature type="compositionally biased region" description="Low complexity" evidence="1">
    <location>
        <begin position="600"/>
        <end position="628"/>
    </location>
</feature>
<feature type="region of interest" description="Disordered" evidence="1">
    <location>
        <begin position="57"/>
        <end position="108"/>
    </location>
</feature>
<organism evidence="2 3">
    <name type="scientific">Mycena belliarum</name>
    <dbReference type="NCBI Taxonomy" id="1033014"/>
    <lineage>
        <taxon>Eukaryota</taxon>
        <taxon>Fungi</taxon>
        <taxon>Dikarya</taxon>
        <taxon>Basidiomycota</taxon>
        <taxon>Agaricomycotina</taxon>
        <taxon>Agaricomycetes</taxon>
        <taxon>Agaricomycetidae</taxon>
        <taxon>Agaricales</taxon>
        <taxon>Marasmiineae</taxon>
        <taxon>Mycenaceae</taxon>
        <taxon>Mycena</taxon>
    </lineage>
</organism>
<name>A0AAD6TXE1_9AGAR</name>
<feature type="compositionally biased region" description="Acidic residues" evidence="1">
    <location>
        <begin position="379"/>
        <end position="388"/>
    </location>
</feature>
<sequence length="649" mass="70106">MSSFRPSKLSITLVEHLDWPALQDTAILTPNSLWPQDVTPDDALSVSRFTPNLTPNSISGKFAWPRSPSRTPSSSHTSNFPLSARSAASTFPPEPPRHQTPLERHKTRLRRYQAAESGLVRLPAPPLPSPRQQQADALRYAVSHVTAHAADARKYLRGILASGGRDPARWKAEHRVAALESLQAELAALSVSQVCKSEESSARKREANLVRFLGARRADGLVPVFTRPRGRQRPPARALGEPLRRLMEAASPMRLQVGGVNLPASRHEWPWESRVRSVLLYPPAPKLRPPPLRLRTKTPTSGTLTVSTPTSGSFSPVEPDTPLTEVEDEREDDDDYFKSRLSGADGPPWQSRRAAPTLRIPAPPPRAPPSRPMPHTPLEDDEEDEDAYALEGFPTFRTDAFTSRSRPTSAAASDDSDDDDGYADNYDDFEDYPVFPTNSSRSLPPAPAPPRLPPLHTDLPLDASYAWLADSATWAAPPSAGWHGDGWEVAAGATPTSASVSTSPFATRAPTSASGPPSAGPRTPARRTLPAPPAAAPSPVHRFWSRGAQTPTALQPIAEAAKPKPPPKPKVRPLPTLPPPTPEKDNKERRTRGFLAGLVRRPPAADRAAARPVSELARPVSSASASVRSLPSIAATHMRTGSGGAGVRE</sequence>
<protein>
    <submittedName>
        <fullName evidence="2">Uncharacterized protein</fullName>
    </submittedName>
</protein>
<evidence type="ECO:0000313" key="3">
    <source>
        <dbReference type="Proteomes" id="UP001222325"/>
    </source>
</evidence>
<evidence type="ECO:0000256" key="1">
    <source>
        <dbReference type="SAM" id="MobiDB-lite"/>
    </source>
</evidence>
<feature type="region of interest" description="Disordered" evidence="1">
    <location>
        <begin position="282"/>
        <end position="458"/>
    </location>
</feature>
<dbReference type="EMBL" id="JARJCN010000043">
    <property type="protein sequence ID" value="KAJ7082876.1"/>
    <property type="molecule type" value="Genomic_DNA"/>
</dbReference>